<dbReference type="OrthoDB" id="10053439at2759"/>
<proteinExistence type="predicted"/>
<feature type="transmembrane region" description="Helical" evidence="1">
    <location>
        <begin position="39"/>
        <end position="59"/>
    </location>
</feature>
<keyword evidence="1" id="KW-0812">Transmembrane</keyword>
<feature type="transmembrane region" description="Helical" evidence="1">
    <location>
        <begin position="137"/>
        <end position="159"/>
    </location>
</feature>
<dbReference type="Proteomes" id="UP000663877">
    <property type="component" value="Unassembled WGS sequence"/>
</dbReference>
<evidence type="ECO:0000256" key="1">
    <source>
        <dbReference type="SAM" id="Phobius"/>
    </source>
</evidence>
<protein>
    <submittedName>
        <fullName evidence="2">Uncharacterized protein</fullName>
    </submittedName>
</protein>
<evidence type="ECO:0000313" key="2">
    <source>
        <dbReference type="EMBL" id="CAF1240158.1"/>
    </source>
</evidence>
<gene>
    <name evidence="2" type="ORF">BJG266_LOCUS29006</name>
    <name evidence="3" type="ORF">QVE165_LOCUS31841</name>
</gene>
<accession>A0A814Z4R8</accession>
<evidence type="ECO:0000313" key="5">
    <source>
        <dbReference type="Proteomes" id="UP000663877"/>
    </source>
</evidence>
<feature type="transmembrane region" description="Helical" evidence="1">
    <location>
        <begin position="79"/>
        <end position="97"/>
    </location>
</feature>
<feature type="transmembrane region" description="Helical" evidence="1">
    <location>
        <begin position="104"/>
        <end position="131"/>
    </location>
</feature>
<keyword evidence="1" id="KW-0472">Membrane</keyword>
<dbReference type="Proteomes" id="UP000663832">
    <property type="component" value="Unassembled WGS sequence"/>
</dbReference>
<comment type="caution">
    <text evidence="2">The sequence shown here is derived from an EMBL/GenBank/DDBJ whole genome shotgun (WGS) entry which is preliminary data.</text>
</comment>
<dbReference type="EMBL" id="CAJNOM010000276">
    <property type="protein sequence ID" value="CAF1311935.1"/>
    <property type="molecule type" value="Genomic_DNA"/>
</dbReference>
<keyword evidence="4" id="KW-1185">Reference proteome</keyword>
<keyword evidence="1" id="KW-1133">Transmembrane helix</keyword>
<sequence length="182" mass="20802">MEVYNKELADNSAMIQKSNQSSKPPSLEEHPEIKRVRRYSLIFIGINLVLCVINFLFVIHSYAASESLENQSPNSSSQLAVVIVLLIYYGFGLLVTHRYYQTGLLFFVLLGLGALILKILIIVVLLIRIIHDATRDGFVNAGIIVAIIFVSICSIVSVLQVKKYLIDFYYQTIFIYYSFYYR</sequence>
<organism evidence="2 5">
    <name type="scientific">Adineta steineri</name>
    <dbReference type="NCBI Taxonomy" id="433720"/>
    <lineage>
        <taxon>Eukaryota</taxon>
        <taxon>Metazoa</taxon>
        <taxon>Spiralia</taxon>
        <taxon>Gnathifera</taxon>
        <taxon>Rotifera</taxon>
        <taxon>Eurotatoria</taxon>
        <taxon>Bdelloidea</taxon>
        <taxon>Adinetida</taxon>
        <taxon>Adinetidae</taxon>
        <taxon>Adineta</taxon>
    </lineage>
</organism>
<reference evidence="2" key="1">
    <citation type="submission" date="2021-02" db="EMBL/GenBank/DDBJ databases">
        <authorList>
            <person name="Nowell W R."/>
        </authorList>
    </citation>
    <scope>NUCLEOTIDE SEQUENCE</scope>
</reference>
<dbReference type="AlphaFoldDB" id="A0A814Z4R8"/>
<evidence type="ECO:0000313" key="3">
    <source>
        <dbReference type="EMBL" id="CAF1311935.1"/>
    </source>
</evidence>
<dbReference type="EMBL" id="CAJNOI010000317">
    <property type="protein sequence ID" value="CAF1240158.1"/>
    <property type="molecule type" value="Genomic_DNA"/>
</dbReference>
<name>A0A814Z4R8_9BILA</name>
<evidence type="ECO:0000313" key="4">
    <source>
        <dbReference type="Proteomes" id="UP000663832"/>
    </source>
</evidence>